<dbReference type="Pfam" id="PF22725">
    <property type="entry name" value="GFO_IDH_MocA_C3"/>
    <property type="match status" value="1"/>
</dbReference>
<keyword evidence="3" id="KW-0479">Metal-binding</keyword>
<evidence type="ECO:0000259" key="6">
    <source>
        <dbReference type="SMART" id="SM00829"/>
    </source>
</evidence>
<dbReference type="CDD" id="cd08255">
    <property type="entry name" value="2-desacetyl-2-hydroxyethyl_bacteriochlorophyllide_like"/>
    <property type="match status" value="1"/>
</dbReference>
<dbReference type="SUPFAM" id="SSF55347">
    <property type="entry name" value="Glyceraldehyde-3-phosphate dehydrogenase-like, C-terminal domain"/>
    <property type="match status" value="1"/>
</dbReference>
<evidence type="ECO:0000256" key="1">
    <source>
        <dbReference type="ARBA" id="ARBA00001947"/>
    </source>
</evidence>
<evidence type="ECO:0000256" key="2">
    <source>
        <dbReference type="ARBA" id="ARBA00008072"/>
    </source>
</evidence>
<dbReference type="SUPFAM" id="SSF50129">
    <property type="entry name" value="GroES-like"/>
    <property type="match status" value="1"/>
</dbReference>
<dbReference type="Pfam" id="PF01408">
    <property type="entry name" value="GFO_IDH_MocA"/>
    <property type="match status" value="1"/>
</dbReference>
<dbReference type="GO" id="GO:0046872">
    <property type="term" value="F:metal ion binding"/>
    <property type="evidence" value="ECO:0007669"/>
    <property type="project" value="UniProtKB-KW"/>
</dbReference>
<feature type="domain" description="Enoyl reductase (ER)" evidence="6">
    <location>
        <begin position="45"/>
        <end position="366"/>
    </location>
</feature>
<evidence type="ECO:0000256" key="5">
    <source>
        <dbReference type="ARBA" id="ARBA00023002"/>
    </source>
</evidence>
<dbReference type="AlphaFoldDB" id="A0A1A8XXB5"/>
<dbReference type="GO" id="GO:0016491">
    <property type="term" value="F:oxidoreductase activity"/>
    <property type="evidence" value="ECO:0007669"/>
    <property type="project" value="UniProtKB-KW"/>
</dbReference>
<proteinExistence type="inferred from homology"/>
<evidence type="ECO:0000256" key="4">
    <source>
        <dbReference type="ARBA" id="ARBA00022833"/>
    </source>
</evidence>
<dbReference type="InterPro" id="IPR020843">
    <property type="entry name" value="ER"/>
</dbReference>
<gene>
    <name evidence="7" type="ORF">PROAA_320038</name>
</gene>
<dbReference type="Gene3D" id="3.90.180.10">
    <property type="entry name" value="Medium-chain alcohol dehydrogenases, catalytic domain"/>
    <property type="match status" value="1"/>
</dbReference>
<dbReference type="PANTHER" id="PTHR43350:SF19">
    <property type="entry name" value="D-GULOSIDE 3-DEHYDROGENASE"/>
    <property type="match status" value="1"/>
</dbReference>
<accession>A0A1A8XXB5</accession>
<dbReference type="SMART" id="SM00829">
    <property type="entry name" value="PKS_ER"/>
    <property type="match status" value="1"/>
</dbReference>
<dbReference type="SUPFAM" id="SSF51735">
    <property type="entry name" value="NAD(P)-binding Rossmann-fold domains"/>
    <property type="match status" value="2"/>
</dbReference>
<dbReference type="InterPro" id="IPR055170">
    <property type="entry name" value="GFO_IDH_MocA-like_dom"/>
</dbReference>
<name>A0A1A8XXB5_9RHOO</name>
<keyword evidence="8" id="KW-1185">Reference proteome</keyword>
<keyword evidence="4" id="KW-0862">Zinc</keyword>
<dbReference type="Gene3D" id="3.30.360.10">
    <property type="entry name" value="Dihydrodipicolinate Reductase, domain 2"/>
    <property type="match status" value="1"/>
</dbReference>
<dbReference type="Gene3D" id="3.40.50.720">
    <property type="entry name" value="NAD(P)-binding Rossmann-like Domain"/>
    <property type="match status" value="2"/>
</dbReference>
<dbReference type="InterPro" id="IPR011032">
    <property type="entry name" value="GroES-like_sf"/>
</dbReference>
<evidence type="ECO:0000313" key="8">
    <source>
        <dbReference type="Proteomes" id="UP000199600"/>
    </source>
</evidence>
<organism evidence="7 8">
    <name type="scientific">Candidatus Propionivibrio aalborgensis</name>
    <dbReference type="NCBI Taxonomy" id="1860101"/>
    <lineage>
        <taxon>Bacteria</taxon>
        <taxon>Pseudomonadati</taxon>
        <taxon>Pseudomonadota</taxon>
        <taxon>Betaproteobacteria</taxon>
        <taxon>Rhodocyclales</taxon>
        <taxon>Rhodocyclaceae</taxon>
        <taxon>Propionivibrio</taxon>
    </lineage>
</organism>
<sequence>MKQVLIRHGGVAVEEVPAPVAEAGHVLVRLEYSCISVGTEMSGVRTSNLPLWKRALQRPKDVKQVIDRVRSHGLAETRDLVKAKLEEAHPLGYSAAGVVIEVGAGVDDIAVGDHVACGGSQSAYHAEMVAVARNLVVPIPDGVSTADASTVTLGAIALQGVRRAAPTLGETFVVIGLGILGQLTQQLLHANGVRVIGLDLDRRRLSLAVAHGMAVALHPDDGKVADDVARMTDGYGADGVIVTAAAASSDIVATAFHCCRRKGRVVLVGDVGLDLQRGDFYAKELDFFVSTSYGPGRYDRTYEEAGLDYPLAYVRWTENRNMQECLRLMSDGRLRIAPLIEGVHPVERAGDAYQALQTGDARPLALLLSYPVNDEKQPVRRVPNPGARSGRPGAIRLAVLGAGGFARGTLMPIVAAMPEAFSLAGVVTRQGHNATNVARQFGAEFASTDYHAVLSDRAVDAVMIATRHNTHGPLVLEALQAGKHVFVEKPLCLAQAELDAIRDFYEAAGDGAPVLMVGFNRRFSPYAEALARATANRVAPMIINYRVNAGFIARDHWVQSAEGGGRNLGEACHFYDFFTRLTGARVRRVDVAAISSGTAHYGPSDNFVATLSFDDGSVATLTYTALGAAGHSKERVDVYVDGKVLSVDDYRRFDAVGAKGIRNFETTRMEKGHREEVAAFSSAVRNGGDWPIPLWQQLQATQVALDIQAKLSVVQETNAGG</sequence>
<dbReference type="EMBL" id="FLQY01000246">
    <property type="protein sequence ID" value="SBT09361.1"/>
    <property type="molecule type" value="Genomic_DNA"/>
</dbReference>
<comment type="cofactor">
    <cofactor evidence="1">
        <name>Zn(2+)</name>
        <dbReference type="ChEBI" id="CHEBI:29105"/>
    </cofactor>
</comment>
<reference evidence="7 8" key="1">
    <citation type="submission" date="2016-06" db="EMBL/GenBank/DDBJ databases">
        <authorList>
            <person name="Kjaerup R.B."/>
            <person name="Dalgaard T.S."/>
            <person name="Juul-Madsen H.R."/>
        </authorList>
    </citation>
    <scope>NUCLEOTIDE SEQUENCE [LARGE SCALE GENOMIC DNA]</scope>
    <source>
        <strain evidence="7">2</strain>
    </source>
</reference>
<dbReference type="PANTHER" id="PTHR43350">
    <property type="entry name" value="NAD-DEPENDENT ALCOHOL DEHYDROGENASE"/>
    <property type="match status" value="1"/>
</dbReference>
<evidence type="ECO:0000313" key="7">
    <source>
        <dbReference type="EMBL" id="SBT09361.1"/>
    </source>
</evidence>
<dbReference type="RefSeq" id="WP_186411564.1">
    <property type="nucleotide sequence ID" value="NZ_FLQY01000246.1"/>
</dbReference>
<keyword evidence="5" id="KW-0560">Oxidoreductase</keyword>
<comment type="similarity">
    <text evidence="2">Belongs to the zinc-containing alcohol dehydrogenase family.</text>
</comment>
<evidence type="ECO:0000256" key="3">
    <source>
        <dbReference type="ARBA" id="ARBA00022723"/>
    </source>
</evidence>
<protein>
    <submittedName>
        <fullName evidence="7">Oxidoreductase domain protein</fullName>
    </submittedName>
</protein>
<dbReference type="Proteomes" id="UP000199600">
    <property type="component" value="Unassembled WGS sequence"/>
</dbReference>
<dbReference type="InterPro" id="IPR013149">
    <property type="entry name" value="ADH-like_C"/>
</dbReference>
<dbReference type="InterPro" id="IPR000683">
    <property type="entry name" value="Gfo/Idh/MocA-like_OxRdtase_N"/>
</dbReference>
<dbReference type="Pfam" id="PF00107">
    <property type="entry name" value="ADH_zinc_N"/>
    <property type="match status" value="1"/>
</dbReference>
<dbReference type="GO" id="GO:0000166">
    <property type="term" value="F:nucleotide binding"/>
    <property type="evidence" value="ECO:0007669"/>
    <property type="project" value="InterPro"/>
</dbReference>
<dbReference type="InterPro" id="IPR036291">
    <property type="entry name" value="NAD(P)-bd_dom_sf"/>
</dbReference>